<evidence type="ECO:0000313" key="3">
    <source>
        <dbReference type="Proteomes" id="UP000299102"/>
    </source>
</evidence>
<feature type="compositionally biased region" description="Basic and acidic residues" evidence="1">
    <location>
        <begin position="161"/>
        <end position="179"/>
    </location>
</feature>
<name>A0A4C1UNY2_EUMVA</name>
<evidence type="ECO:0000313" key="2">
    <source>
        <dbReference type="EMBL" id="GBP27672.1"/>
    </source>
</evidence>
<feature type="region of interest" description="Disordered" evidence="1">
    <location>
        <begin position="140"/>
        <end position="179"/>
    </location>
</feature>
<dbReference type="EMBL" id="BGZK01000197">
    <property type="protein sequence ID" value="GBP27672.1"/>
    <property type="molecule type" value="Genomic_DNA"/>
</dbReference>
<sequence length="247" mass="27489">MTRAEAAGDGFMAPYPVTYTLYNCANENQQPNNTLINEPKDQPKFKHHRTISLPADCMQFQEPLRICHERTRSAPLTGDEVDHAAIDKVARHSSCKAVNGIDFTKKHQWPRRASIGAKLTKLSPAHTKNSLSVIRNRCDSMPSRACPREMEPDGTPATHVIENKEGGEPSRDETDSAEWHKTPRIPEEPDAAYFEMTPGGIIDDNLFLMTCKTDLNAGRVEHGKRHQTDVLSANAMSEVKNARACGD</sequence>
<dbReference type="OrthoDB" id="946068at2759"/>
<dbReference type="Proteomes" id="UP000299102">
    <property type="component" value="Unassembled WGS sequence"/>
</dbReference>
<protein>
    <submittedName>
        <fullName evidence="2">Uncharacterized protein</fullName>
    </submittedName>
</protein>
<proteinExistence type="predicted"/>
<reference evidence="2 3" key="1">
    <citation type="journal article" date="2019" name="Commun. Biol.">
        <title>The bagworm genome reveals a unique fibroin gene that provides high tensile strength.</title>
        <authorList>
            <person name="Kono N."/>
            <person name="Nakamura H."/>
            <person name="Ohtoshi R."/>
            <person name="Tomita M."/>
            <person name="Numata K."/>
            <person name="Arakawa K."/>
        </authorList>
    </citation>
    <scope>NUCLEOTIDE SEQUENCE [LARGE SCALE GENOMIC DNA]</scope>
</reference>
<accession>A0A4C1UNY2</accession>
<evidence type="ECO:0000256" key="1">
    <source>
        <dbReference type="SAM" id="MobiDB-lite"/>
    </source>
</evidence>
<gene>
    <name evidence="2" type="ORF">EVAR_12716_1</name>
</gene>
<dbReference type="AlphaFoldDB" id="A0A4C1UNY2"/>
<comment type="caution">
    <text evidence="2">The sequence shown here is derived from an EMBL/GenBank/DDBJ whole genome shotgun (WGS) entry which is preliminary data.</text>
</comment>
<keyword evidence="3" id="KW-1185">Reference proteome</keyword>
<organism evidence="2 3">
    <name type="scientific">Eumeta variegata</name>
    <name type="common">Bagworm moth</name>
    <name type="synonym">Eumeta japonica</name>
    <dbReference type="NCBI Taxonomy" id="151549"/>
    <lineage>
        <taxon>Eukaryota</taxon>
        <taxon>Metazoa</taxon>
        <taxon>Ecdysozoa</taxon>
        <taxon>Arthropoda</taxon>
        <taxon>Hexapoda</taxon>
        <taxon>Insecta</taxon>
        <taxon>Pterygota</taxon>
        <taxon>Neoptera</taxon>
        <taxon>Endopterygota</taxon>
        <taxon>Lepidoptera</taxon>
        <taxon>Glossata</taxon>
        <taxon>Ditrysia</taxon>
        <taxon>Tineoidea</taxon>
        <taxon>Psychidae</taxon>
        <taxon>Oiketicinae</taxon>
        <taxon>Eumeta</taxon>
    </lineage>
</organism>